<organism evidence="3 4">
    <name type="scientific">Mizuhopecten yessoensis</name>
    <name type="common">Japanese scallop</name>
    <name type="synonym">Patinopecten yessoensis</name>
    <dbReference type="NCBI Taxonomy" id="6573"/>
    <lineage>
        <taxon>Eukaryota</taxon>
        <taxon>Metazoa</taxon>
        <taxon>Spiralia</taxon>
        <taxon>Lophotrochozoa</taxon>
        <taxon>Mollusca</taxon>
        <taxon>Bivalvia</taxon>
        <taxon>Autobranchia</taxon>
        <taxon>Pteriomorphia</taxon>
        <taxon>Pectinida</taxon>
        <taxon>Pectinoidea</taxon>
        <taxon>Pectinidae</taxon>
        <taxon>Mizuhopecten</taxon>
    </lineage>
</organism>
<accession>A0A210R6W7</accession>
<keyword evidence="4" id="KW-1185">Reference proteome</keyword>
<feature type="region of interest" description="Disordered" evidence="1">
    <location>
        <begin position="347"/>
        <end position="375"/>
    </location>
</feature>
<dbReference type="OrthoDB" id="197925at2759"/>
<dbReference type="EMBL" id="NEDP02000130">
    <property type="protein sequence ID" value="OWF56611.1"/>
    <property type="molecule type" value="Genomic_DNA"/>
</dbReference>
<evidence type="ECO:0000313" key="4">
    <source>
        <dbReference type="Proteomes" id="UP000242188"/>
    </source>
</evidence>
<dbReference type="AlphaFoldDB" id="A0A210R6W7"/>
<gene>
    <name evidence="3" type="ORF">KP79_PYT16971</name>
</gene>
<evidence type="ECO:0000313" key="3">
    <source>
        <dbReference type="EMBL" id="OWF56611.1"/>
    </source>
</evidence>
<feature type="domain" description="YHYH" evidence="2">
    <location>
        <begin position="438"/>
        <end position="532"/>
    </location>
</feature>
<evidence type="ECO:0000256" key="1">
    <source>
        <dbReference type="SAM" id="MobiDB-lite"/>
    </source>
</evidence>
<name>A0A210R6W7_MIZYE</name>
<dbReference type="Pfam" id="PF14240">
    <property type="entry name" value="YHYH"/>
    <property type="match status" value="2"/>
</dbReference>
<protein>
    <recommendedName>
        <fullName evidence="2">YHYH domain-containing protein</fullName>
    </recommendedName>
</protein>
<reference evidence="3 4" key="1">
    <citation type="journal article" date="2017" name="Nat. Ecol. Evol.">
        <title>Scallop genome provides insights into evolution of bilaterian karyotype and development.</title>
        <authorList>
            <person name="Wang S."/>
            <person name="Zhang J."/>
            <person name="Jiao W."/>
            <person name="Li J."/>
            <person name="Xun X."/>
            <person name="Sun Y."/>
            <person name="Guo X."/>
            <person name="Huan P."/>
            <person name="Dong B."/>
            <person name="Zhang L."/>
            <person name="Hu X."/>
            <person name="Sun X."/>
            <person name="Wang J."/>
            <person name="Zhao C."/>
            <person name="Wang Y."/>
            <person name="Wang D."/>
            <person name="Huang X."/>
            <person name="Wang R."/>
            <person name="Lv J."/>
            <person name="Li Y."/>
            <person name="Zhang Z."/>
            <person name="Liu B."/>
            <person name="Lu W."/>
            <person name="Hui Y."/>
            <person name="Liang J."/>
            <person name="Zhou Z."/>
            <person name="Hou R."/>
            <person name="Li X."/>
            <person name="Liu Y."/>
            <person name="Li H."/>
            <person name="Ning X."/>
            <person name="Lin Y."/>
            <person name="Zhao L."/>
            <person name="Xing Q."/>
            <person name="Dou J."/>
            <person name="Li Y."/>
            <person name="Mao J."/>
            <person name="Guo H."/>
            <person name="Dou H."/>
            <person name="Li T."/>
            <person name="Mu C."/>
            <person name="Jiang W."/>
            <person name="Fu Q."/>
            <person name="Fu X."/>
            <person name="Miao Y."/>
            <person name="Liu J."/>
            <person name="Yu Q."/>
            <person name="Li R."/>
            <person name="Liao H."/>
            <person name="Li X."/>
            <person name="Kong Y."/>
            <person name="Jiang Z."/>
            <person name="Chourrout D."/>
            <person name="Li R."/>
            <person name="Bao Z."/>
        </authorList>
    </citation>
    <scope>NUCLEOTIDE SEQUENCE [LARGE SCALE GENOMIC DNA]</scope>
    <source>
        <strain evidence="3 4">PY_sf001</strain>
    </source>
</reference>
<dbReference type="Proteomes" id="UP000242188">
    <property type="component" value="Unassembled WGS sequence"/>
</dbReference>
<proteinExistence type="predicted"/>
<feature type="domain" description="YHYH" evidence="2">
    <location>
        <begin position="140"/>
        <end position="234"/>
    </location>
</feature>
<evidence type="ECO:0000259" key="2">
    <source>
        <dbReference type="Pfam" id="PF14240"/>
    </source>
</evidence>
<dbReference type="InterPro" id="IPR025924">
    <property type="entry name" value="YHYH_dom"/>
</dbReference>
<dbReference type="STRING" id="6573.A0A210R6W7"/>
<comment type="caution">
    <text evidence="3">The sequence shown here is derived from an EMBL/GenBank/DDBJ whole genome shotgun (WGS) entry which is preliminary data.</text>
</comment>
<sequence>MENRHSVPPEYTNVLILRLDFDFSQRPELLTNSFKQTTTHLRALQSNLSCLKYNSRGKDKKMFVHATLLVHVLSTMALCINADGLITQELGYFRTSGAYNATVSVTENTDRYMILASGEPDHVWGMVNPNKPTDQSYNIPIPKNPTTEAIPGCLALGMIGIARTGVALFNPLDSAGENAVEGSGQERLDSCDGHADQRGVYHYHKLPFNCLYDGRIDEFMGVALDGYAIYGPKITENGVVKNLTSHDLDKCHGRIGSDGRYRYHMTFTFPYILGCFRGSVMYGRTTTQAICSSDTSVWNGLFKHYLCNCSVDRPTTGGNNTDPACHPSNANKPSYCCERQPPPPYCTQTDTTPRPVTTTARPATTTSRTTTTTVRPTTTTAGLTTQELGYFQTTGAYNATVSINEHADRYMVLASGEPDHVWGMVNPNKPTDQSYNIPIPKNPTTEAIPGCLALGMIGIARTGVALFNPLDSAGENAVEGSGQERLDSCDGHADQRGVYHYHKLPFNCLYDGRIDEFMGVALDGYAIYGPKITENGVVKDLTSHDLDKCHGRIGSDGRYRYHMTFTFPYILGCFRGSVMYDRTTTQAICSSDTSVWNNIYDHFLCNCSRSMPPTGGNNTDPACHPSNANKPSYCCERQPPPPYCSTTTRPTVSTPRPTGPTQTCYPNCETNGAQMSHQNSLQLILLACGYGFLQCLFQTIFT</sequence>